<comment type="subcellular location">
    <subcellularLocation>
        <location evidence="1">Membrane</location>
        <topology evidence="1">Multi-pass membrane protein</topology>
    </subcellularLocation>
</comment>
<dbReference type="EMBL" id="JANTQA010000057">
    <property type="protein sequence ID" value="KAJ3429787.1"/>
    <property type="molecule type" value="Genomic_DNA"/>
</dbReference>
<evidence type="ECO:0000256" key="4">
    <source>
        <dbReference type="ARBA" id="ARBA00023136"/>
    </source>
</evidence>
<dbReference type="GO" id="GO:0016020">
    <property type="term" value="C:membrane"/>
    <property type="evidence" value="ECO:0007669"/>
    <property type="project" value="UniProtKB-SubCell"/>
</dbReference>
<evidence type="ECO:0000313" key="7">
    <source>
        <dbReference type="Proteomes" id="UP001146793"/>
    </source>
</evidence>
<protein>
    <submittedName>
        <fullName evidence="6">Pq loop repeat protein</fullName>
    </submittedName>
</protein>
<gene>
    <name evidence="6" type="ORF">M0812_25147</name>
</gene>
<keyword evidence="3 5" id="KW-1133">Transmembrane helix</keyword>
<dbReference type="SMART" id="SM00679">
    <property type="entry name" value="CTNS"/>
    <property type="match status" value="2"/>
</dbReference>
<dbReference type="InterPro" id="IPR051415">
    <property type="entry name" value="LAAT-1"/>
</dbReference>
<evidence type="ECO:0000256" key="2">
    <source>
        <dbReference type="ARBA" id="ARBA00022692"/>
    </source>
</evidence>
<accession>A0AAV7YM95</accession>
<dbReference type="Proteomes" id="UP001146793">
    <property type="component" value="Unassembled WGS sequence"/>
</dbReference>
<feature type="transmembrane region" description="Helical" evidence="5">
    <location>
        <begin position="102"/>
        <end position="126"/>
    </location>
</feature>
<proteinExistence type="predicted"/>
<evidence type="ECO:0000313" key="6">
    <source>
        <dbReference type="EMBL" id="KAJ3429787.1"/>
    </source>
</evidence>
<sequence>MNVKCPSDFMSPDLHHEYRIALVNMDDLGITTGIILGLGSVLSYLPQVLKLFKRRSVLGINFIFIFFCTLNQFFAAANALILNLPKTIACAQVGFGKCYSSLLAMLQITGLWVMFFPVPLLFILFHNNYESIKSRRQSKREQKKYKLYAFMYALIVLGVVVVALIATVSISIQGPCSVIARTLAQILGVVSGIIVLFQWIPQIYSTYRFKGAGSVSVITLAVQAPGGFINVAFMIFISKEKFSTWFSFFVNTIQVIILFTMIIYYHLKSKIKIKNKKKYSIDLKENEPLISNKYINNNVDNSKNQKYV</sequence>
<dbReference type="PANTHER" id="PTHR16201:SF11">
    <property type="entry name" value="PQ-LOOP REPEAT-CONTAINING PROTEIN"/>
    <property type="match status" value="1"/>
</dbReference>
<feature type="transmembrane region" description="Helical" evidence="5">
    <location>
        <begin position="28"/>
        <end position="45"/>
    </location>
</feature>
<organism evidence="6 7">
    <name type="scientific">Anaeramoeba flamelloides</name>
    <dbReference type="NCBI Taxonomy" id="1746091"/>
    <lineage>
        <taxon>Eukaryota</taxon>
        <taxon>Metamonada</taxon>
        <taxon>Anaeramoebidae</taxon>
        <taxon>Anaeramoeba</taxon>
    </lineage>
</organism>
<feature type="transmembrane region" description="Helical" evidence="5">
    <location>
        <begin position="178"/>
        <end position="200"/>
    </location>
</feature>
<dbReference type="InterPro" id="IPR006603">
    <property type="entry name" value="PQ-loop_rpt"/>
</dbReference>
<dbReference type="Pfam" id="PF04193">
    <property type="entry name" value="PQ-loop"/>
    <property type="match status" value="2"/>
</dbReference>
<feature type="transmembrane region" description="Helical" evidence="5">
    <location>
        <begin position="243"/>
        <end position="267"/>
    </location>
</feature>
<dbReference type="AlphaFoldDB" id="A0AAV7YM95"/>
<feature type="transmembrane region" description="Helical" evidence="5">
    <location>
        <begin position="212"/>
        <end position="237"/>
    </location>
</feature>
<evidence type="ECO:0000256" key="1">
    <source>
        <dbReference type="ARBA" id="ARBA00004141"/>
    </source>
</evidence>
<feature type="transmembrane region" description="Helical" evidence="5">
    <location>
        <begin position="57"/>
        <end position="82"/>
    </location>
</feature>
<name>A0AAV7YM95_9EUKA</name>
<dbReference type="Gene3D" id="1.20.1280.290">
    <property type="match status" value="2"/>
</dbReference>
<keyword evidence="2 5" id="KW-0812">Transmembrane</keyword>
<keyword evidence="4 5" id="KW-0472">Membrane</keyword>
<feature type="transmembrane region" description="Helical" evidence="5">
    <location>
        <begin position="147"/>
        <end position="172"/>
    </location>
</feature>
<evidence type="ECO:0000256" key="5">
    <source>
        <dbReference type="SAM" id="Phobius"/>
    </source>
</evidence>
<evidence type="ECO:0000256" key="3">
    <source>
        <dbReference type="ARBA" id="ARBA00022989"/>
    </source>
</evidence>
<comment type="caution">
    <text evidence="6">The sequence shown here is derived from an EMBL/GenBank/DDBJ whole genome shotgun (WGS) entry which is preliminary data.</text>
</comment>
<reference evidence="6" key="1">
    <citation type="submission" date="2022-08" db="EMBL/GenBank/DDBJ databases">
        <title>Novel sulphate-reducing endosymbionts in the free-living metamonad Anaeramoeba.</title>
        <authorList>
            <person name="Jerlstrom-Hultqvist J."/>
            <person name="Cepicka I."/>
            <person name="Gallot-Lavallee L."/>
            <person name="Salas-Leiva D."/>
            <person name="Curtis B.A."/>
            <person name="Zahonova K."/>
            <person name="Pipaliya S."/>
            <person name="Dacks J."/>
            <person name="Roger A.J."/>
        </authorList>
    </citation>
    <scope>NUCLEOTIDE SEQUENCE</scope>
    <source>
        <strain evidence="6">Busselton2</strain>
    </source>
</reference>
<dbReference type="PANTHER" id="PTHR16201">
    <property type="entry name" value="SEVEN TRANSMEMBRANE PROTEIN 1-RELATED"/>
    <property type="match status" value="1"/>
</dbReference>